<proteinExistence type="predicted"/>
<comment type="caution">
    <text evidence="4">The sequence shown here is derived from an EMBL/GenBank/DDBJ whole genome shotgun (WGS) entry which is preliminary data.</text>
</comment>
<dbReference type="PANTHER" id="PTHR10509">
    <property type="entry name" value="O-METHYLTRANSFERASE-RELATED"/>
    <property type="match status" value="1"/>
</dbReference>
<evidence type="ECO:0000256" key="3">
    <source>
        <dbReference type="ARBA" id="ARBA00022691"/>
    </source>
</evidence>
<keyword evidence="2 4" id="KW-0808">Transferase</keyword>
<gene>
    <name evidence="4" type="ORF">K0U00_09155</name>
</gene>
<evidence type="ECO:0000313" key="5">
    <source>
        <dbReference type="Proteomes" id="UP001519887"/>
    </source>
</evidence>
<keyword evidence="3" id="KW-0949">S-adenosyl-L-methionine</keyword>
<accession>A0ABS7BZX3</accession>
<dbReference type="PANTHER" id="PTHR10509:SF14">
    <property type="entry name" value="CAFFEOYL-COA O-METHYLTRANSFERASE 3-RELATED"/>
    <property type="match status" value="1"/>
</dbReference>
<dbReference type="Gene3D" id="3.40.50.150">
    <property type="entry name" value="Vaccinia Virus protein VP39"/>
    <property type="match status" value="1"/>
</dbReference>
<dbReference type="PROSITE" id="PS51682">
    <property type="entry name" value="SAM_OMT_I"/>
    <property type="match status" value="1"/>
</dbReference>
<keyword evidence="1 4" id="KW-0489">Methyltransferase</keyword>
<dbReference type="Pfam" id="PF01596">
    <property type="entry name" value="Methyltransf_3"/>
    <property type="match status" value="1"/>
</dbReference>
<dbReference type="SUPFAM" id="SSF53335">
    <property type="entry name" value="S-adenosyl-L-methionine-dependent methyltransferases"/>
    <property type="match status" value="1"/>
</dbReference>
<keyword evidence="5" id="KW-1185">Reference proteome</keyword>
<dbReference type="InterPro" id="IPR050362">
    <property type="entry name" value="Cation-dep_OMT"/>
</dbReference>
<dbReference type="EC" id="2.1.1.-" evidence="4"/>
<dbReference type="RefSeq" id="WP_210039561.1">
    <property type="nucleotide sequence ID" value="NZ_JBHLVU010000005.1"/>
</dbReference>
<protein>
    <submittedName>
        <fullName evidence="4">Class I SAM-dependent methyltransferase</fullName>
        <ecNumber evidence="4">2.1.1.-</ecNumber>
    </submittedName>
</protein>
<sequence>MNQMNTWTQVDRYITERLIPHDPVLEKVLAANQEAGLPAIDVTPNQGKLLNIWAQMQGAKRILEIGTLGGYSTIWLARALPAGGQLVTIELDPHHAETARANISLAGLDDIVELRAGDALEQLALLEKEQAAPFDLIFIDADKPSNPAYLKWALHFSRKGTVIIGDNVVRDGEIINENSSDPRVIGVREFYDLLAEEPGITATAIQTVGSKGYDGFAIGIVNRNSEETAG</sequence>
<evidence type="ECO:0000256" key="1">
    <source>
        <dbReference type="ARBA" id="ARBA00022603"/>
    </source>
</evidence>
<evidence type="ECO:0000256" key="2">
    <source>
        <dbReference type="ARBA" id="ARBA00022679"/>
    </source>
</evidence>
<dbReference type="CDD" id="cd02440">
    <property type="entry name" value="AdoMet_MTases"/>
    <property type="match status" value="1"/>
</dbReference>
<organism evidence="4 5">
    <name type="scientific">Paenibacillus sepulcri</name>
    <dbReference type="NCBI Taxonomy" id="359917"/>
    <lineage>
        <taxon>Bacteria</taxon>
        <taxon>Bacillati</taxon>
        <taxon>Bacillota</taxon>
        <taxon>Bacilli</taxon>
        <taxon>Bacillales</taxon>
        <taxon>Paenibacillaceae</taxon>
        <taxon>Paenibacillus</taxon>
    </lineage>
</organism>
<dbReference type="Proteomes" id="UP001519887">
    <property type="component" value="Unassembled WGS sequence"/>
</dbReference>
<dbReference type="EMBL" id="JAHZIK010000167">
    <property type="protein sequence ID" value="MBW7454198.1"/>
    <property type="molecule type" value="Genomic_DNA"/>
</dbReference>
<dbReference type="GO" id="GO:0032259">
    <property type="term" value="P:methylation"/>
    <property type="evidence" value="ECO:0007669"/>
    <property type="project" value="UniProtKB-KW"/>
</dbReference>
<dbReference type="InterPro" id="IPR002935">
    <property type="entry name" value="SAM_O-MeTrfase"/>
</dbReference>
<reference evidence="4 5" key="1">
    <citation type="submission" date="2021-07" db="EMBL/GenBank/DDBJ databases">
        <title>Paenibacillus radiodurans sp. nov., isolated from the southeastern edge of Tengger Desert.</title>
        <authorList>
            <person name="Zhang G."/>
        </authorList>
    </citation>
    <scope>NUCLEOTIDE SEQUENCE [LARGE SCALE GENOMIC DNA]</scope>
    <source>
        <strain evidence="4 5">CCM 7311</strain>
    </source>
</reference>
<dbReference type="InterPro" id="IPR029063">
    <property type="entry name" value="SAM-dependent_MTases_sf"/>
</dbReference>
<dbReference type="GO" id="GO:0008168">
    <property type="term" value="F:methyltransferase activity"/>
    <property type="evidence" value="ECO:0007669"/>
    <property type="project" value="UniProtKB-KW"/>
</dbReference>
<evidence type="ECO:0000313" key="4">
    <source>
        <dbReference type="EMBL" id="MBW7454198.1"/>
    </source>
</evidence>
<name>A0ABS7BZX3_9BACL</name>